<protein>
    <submittedName>
        <fullName evidence="1">Uncharacterized protein</fullName>
    </submittedName>
</protein>
<comment type="caution">
    <text evidence="1">The sequence shown here is derived from an EMBL/GenBank/DDBJ whole genome shotgun (WGS) entry which is preliminary data.</text>
</comment>
<accession>A0A9J5ZR12</accession>
<dbReference type="EMBL" id="JACXVP010000003">
    <property type="protein sequence ID" value="KAG5614492.1"/>
    <property type="molecule type" value="Genomic_DNA"/>
</dbReference>
<dbReference type="AlphaFoldDB" id="A0A9J5ZR12"/>
<organism evidence="1 2">
    <name type="scientific">Solanum commersonii</name>
    <name type="common">Commerson's wild potato</name>
    <name type="synonym">Commerson's nightshade</name>
    <dbReference type="NCBI Taxonomy" id="4109"/>
    <lineage>
        <taxon>Eukaryota</taxon>
        <taxon>Viridiplantae</taxon>
        <taxon>Streptophyta</taxon>
        <taxon>Embryophyta</taxon>
        <taxon>Tracheophyta</taxon>
        <taxon>Spermatophyta</taxon>
        <taxon>Magnoliopsida</taxon>
        <taxon>eudicotyledons</taxon>
        <taxon>Gunneridae</taxon>
        <taxon>Pentapetalae</taxon>
        <taxon>asterids</taxon>
        <taxon>lamiids</taxon>
        <taxon>Solanales</taxon>
        <taxon>Solanaceae</taxon>
        <taxon>Solanoideae</taxon>
        <taxon>Solaneae</taxon>
        <taxon>Solanum</taxon>
    </lineage>
</organism>
<evidence type="ECO:0000313" key="2">
    <source>
        <dbReference type="Proteomes" id="UP000824120"/>
    </source>
</evidence>
<gene>
    <name evidence="1" type="ORF">H5410_014316</name>
</gene>
<evidence type="ECO:0000313" key="1">
    <source>
        <dbReference type="EMBL" id="KAG5614492.1"/>
    </source>
</evidence>
<keyword evidence="2" id="KW-1185">Reference proteome</keyword>
<dbReference type="Proteomes" id="UP000824120">
    <property type="component" value="Chromosome 3"/>
</dbReference>
<proteinExistence type="predicted"/>
<sequence length="139" mass="14635">MDKMGVHSPTNVEKAIVSTKGTTSLVQTVAGKDSSNLLMLAIALVKCTASTVQTVADTDSSNSLMPNPLPKSVRILPSVSVSVYFLQVAARSPRDSRKGNLIPTIIIYLGKLKVRHGQATEKDCVSPGVVKEAGAKNMG</sequence>
<name>A0A9J5ZR12_SOLCO</name>
<reference evidence="1 2" key="1">
    <citation type="submission" date="2020-09" db="EMBL/GenBank/DDBJ databases">
        <title>De no assembly of potato wild relative species, Solanum commersonii.</title>
        <authorList>
            <person name="Cho K."/>
        </authorList>
    </citation>
    <scope>NUCLEOTIDE SEQUENCE [LARGE SCALE GENOMIC DNA]</scope>
    <source>
        <strain evidence="1">LZ3.2</strain>
        <tissue evidence="1">Leaf</tissue>
    </source>
</reference>